<keyword evidence="1" id="KW-0808">Transferase</keyword>
<dbReference type="Pfam" id="PF13439">
    <property type="entry name" value="Glyco_transf_4"/>
    <property type="match status" value="1"/>
</dbReference>
<dbReference type="EMBL" id="JAKGUD010000009">
    <property type="protein sequence ID" value="MCF4142968.1"/>
    <property type="molecule type" value="Genomic_DNA"/>
</dbReference>
<dbReference type="PANTHER" id="PTHR46401:SF2">
    <property type="entry name" value="GLYCOSYLTRANSFERASE WBBK-RELATED"/>
    <property type="match status" value="1"/>
</dbReference>
<dbReference type="Pfam" id="PF13692">
    <property type="entry name" value="Glyco_trans_1_4"/>
    <property type="match status" value="1"/>
</dbReference>
<dbReference type="Gene3D" id="3.40.50.2000">
    <property type="entry name" value="Glycogen Phosphorylase B"/>
    <property type="match status" value="2"/>
</dbReference>
<evidence type="ECO:0000313" key="4">
    <source>
        <dbReference type="Proteomes" id="UP001200430"/>
    </source>
</evidence>
<evidence type="ECO:0000256" key="1">
    <source>
        <dbReference type="ARBA" id="ARBA00022679"/>
    </source>
</evidence>
<evidence type="ECO:0000313" key="3">
    <source>
        <dbReference type="EMBL" id="MCF4142968.1"/>
    </source>
</evidence>
<keyword evidence="4" id="KW-1185">Reference proteome</keyword>
<feature type="domain" description="Glycosyltransferase subfamily 4-like N-terminal" evidence="2">
    <location>
        <begin position="105"/>
        <end position="203"/>
    </location>
</feature>
<dbReference type="SUPFAM" id="SSF53756">
    <property type="entry name" value="UDP-Glycosyltransferase/glycogen phosphorylase"/>
    <property type="match status" value="1"/>
</dbReference>
<gene>
    <name evidence="3" type="ORF">L2W38_09055</name>
</gene>
<dbReference type="CDD" id="cd03801">
    <property type="entry name" value="GT4_PimA-like"/>
    <property type="match status" value="1"/>
</dbReference>
<evidence type="ECO:0000259" key="2">
    <source>
        <dbReference type="Pfam" id="PF13439"/>
    </source>
</evidence>
<accession>A0ABS9ET43</accession>
<protein>
    <submittedName>
        <fullName evidence="3">Glycosyltransferase family 4 protein</fullName>
    </submittedName>
</protein>
<name>A0ABS9ET43_9BACT</name>
<dbReference type="RefSeq" id="WP_236099681.1">
    <property type="nucleotide sequence ID" value="NZ_JAKGUD010000009.1"/>
</dbReference>
<dbReference type="Proteomes" id="UP001200430">
    <property type="component" value="Unassembled WGS sequence"/>
</dbReference>
<reference evidence="3 4" key="1">
    <citation type="submission" date="2022-01" db="EMBL/GenBank/DDBJ databases">
        <title>Dethiosulfovibrio faecalis sp. nov., a novel proteolytic, non-sulfur-reducing bacterium isolated from a marine aquaculture solid waste bioreactor.</title>
        <authorList>
            <person name="Grabowski S."/>
            <person name="Apolinario E."/>
            <person name="Schneider N."/>
            <person name="Marshall C.W."/>
            <person name="Sowers K.R."/>
        </authorList>
    </citation>
    <scope>NUCLEOTIDE SEQUENCE [LARGE SCALE GENOMIC DNA]</scope>
    <source>
        <strain evidence="3 4">DSM 12537</strain>
    </source>
</reference>
<dbReference type="PANTHER" id="PTHR46401">
    <property type="entry name" value="GLYCOSYLTRANSFERASE WBBK-RELATED"/>
    <property type="match status" value="1"/>
</dbReference>
<dbReference type="InterPro" id="IPR028098">
    <property type="entry name" value="Glyco_trans_4-like_N"/>
</dbReference>
<proteinExistence type="predicted"/>
<comment type="caution">
    <text evidence="3">The sequence shown here is derived from an EMBL/GenBank/DDBJ whole genome shotgun (WGS) entry which is preliminary data.</text>
</comment>
<organism evidence="3 4">
    <name type="scientific">Dethiosulfovibrio marinus</name>
    <dbReference type="NCBI Taxonomy" id="133532"/>
    <lineage>
        <taxon>Bacteria</taxon>
        <taxon>Thermotogati</taxon>
        <taxon>Synergistota</taxon>
        <taxon>Synergistia</taxon>
        <taxon>Synergistales</taxon>
        <taxon>Dethiosulfovibrionaceae</taxon>
        <taxon>Dethiosulfovibrio</taxon>
    </lineage>
</organism>
<sequence>MRKNLKILHVLSQLPEYTGSGHYVQALLAESAKKGHRCFLLSAGIDRWNLGGKDLPYIEEKNQVVVPFESRRLPFPIPGMSDVMPYEHSRFGDLTDRQMELYEEVFREALIHSVKTFAPDLIHCHHLWLLTSMTRLLFPEIPVVATSHGSDLRQMRNLPRFKGEVLEGCSKLNRVLSLSSPQKDEIRDIYGITSERISIVGGGYRSDLFTPQEKPEVPPVTLLYGGKISSEKGIPWLARSLGKVHLPWRLVVAGKGTGQDGKRCVDMIKALGSKVQLVGQVPPSKMAALMGKSHLFVLPSLHEGLPLVLLEALACGCRVVATALPGVLEMAEGIAPSTLETVPMKVSPDTVWNPDQESLSDMALAIERQIGRALSGEYPSIPLEKLKNYTWESVFEKTEKAYFTALEETSPL</sequence>